<gene>
    <name evidence="1" type="ORF">QFC21_006786</name>
</gene>
<organism evidence="1 2">
    <name type="scientific">Naganishia friedmannii</name>
    <dbReference type="NCBI Taxonomy" id="89922"/>
    <lineage>
        <taxon>Eukaryota</taxon>
        <taxon>Fungi</taxon>
        <taxon>Dikarya</taxon>
        <taxon>Basidiomycota</taxon>
        <taxon>Agaricomycotina</taxon>
        <taxon>Tremellomycetes</taxon>
        <taxon>Filobasidiales</taxon>
        <taxon>Filobasidiaceae</taxon>
        <taxon>Naganishia</taxon>
    </lineage>
</organism>
<proteinExistence type="predicted"/>
<reference evidence="1" key="1">
    <citation type="submission" date="2023-04" db="EMBL/GenBank/DDBJ databases">
        <title>Draft Genome sequencing of Naganishia species isolated from polar environments using Oxford Nanopore Technology.</title>
        <authorList>
            <person name="Leo P."/>
            <person name="Venkateswaran K."/>
        </authorList>
    </citation>
    <scope>NUCLEOTIDE SEQUENCE</scope>
    <source>
        <strain evidence="1">MNA-CCFEE 5423</strain>
    </source>
</reference>
<protein>
    <submittedName>
        <fullName evidence="1">Uncharacterized protein</fullName>
    </submittedName>
</protein>
<evidence type="ECO:0000313" key="1">
    <source>
        <dbReference type="EMBL" id="KAJ9092555.1"/>
    </source>
</evidence>
<keyword evidence="2" id="KW-1185">Reference proteome</keyword>
<evidence type="ECO:0000313" key="2">
    <source>
        <dbReference type="Proteomes" id="UP001227268"/>
    </source>
</evidence>
<sequence>MSATPQEGGSPAASTAPRQPIASRAASLGAGNDAEVTAEAETVVEAQVTEATTPSAEVIASPSVPLDSEPPQPAPRDGEAPSLEAPNDGGALMLDPAITGTQGVSTPADDAAEGQSFPVEEDTGEALASLATLSAQIHAQSLKRRMSRSFEGEGPAVKQLRREDQSPRQATPADNEHNQQQQDQSTTDNNNNMLRSPVMAMPVHYQHMSPVMVAHAHMASDHNPYASSASAMFQSGVSAQLAQGGSPNENHPVGAPYIPGYATSAVSYDSPYANNQQNNNWNIQGYTTNMPSNAPGMGLSESGRPYMDRSVSHEEHMRMGGSMDMGGGPGGQGLMNAGIGGSGYGGESSIRGNGIAEDAFNLYNPQDQGVHDLNASDSLLNLHSGGMYPVPMSSSQHGQDMRSATLQSPSMSVGGHMEHHHHHQGSGDDDGMNHMLGGANGKLRDEKQRKRIVQACEPCRIRKAKCNGQQPCGRCGSRCLECVYAPERKMRGPNKVKKSQTEKEQANRERQQRKAAERHAQEMAEAAAAVAIQAVSNAANQHMHPHQQHPTMIDDEIQITSSTGPLDGMRQPFSPSGSSRGGIKDETEGMSRSLLSAYDASNSNPNSGSLHQHGQLLSNWPGGGFNISQAHYLEGMSSSRDYDRSDRTTDQRGIFYGGQPATPGSVGVGGQGDYNGGQYQSLGAYGSNPAGSASPPNVQASANYPREYYPPSKSHRSPLISGERELEYDAIEDAAAAAEHSP</sequence>
<dbReference type="Proteomes" id="UP001227268">
    <property type="component" value="Unassembled WGS sequence"/>
</dbReference>
<dbReference type="EMBL" id="JASBWT010000037">
    <property type="protein sequence ID" value="KAJ9092555.1"/>
    <property type="molecule type" value="Genomic_DNA"/>
</dbReference>
<accession>A0ACC2V0A8</accession>
<comment type="caution">
    <text evidence="1">The sequence shown here is derived from an EMBL/GenBank/DDBJ whole genome shotgun (WGS) entry which is preliminary data.</text>
</comment>
<name>A0ACC2V0A8_9TREE</name>